<accession>A0A9Q3PX45</accession>
<proteinExistence type="predicted"/>
<comment type="caution">
    <text evidence="1">The sequence shown here is derived from an EMBL/GenBank/DDBJ whole genome shotgun (WGS) entry which is preliminary data.</text>
</comment>
<evidence type="ECO:0000313" key="1">
    <source>
        <dbReference type="EMBL" id="MBW0575467.1"/>
    </source>
</evidence>
<sequence>MGMPPSVDNFPPNPTKAEEEFHIQWIKIHAKHIKNHLETFEYGLRDHPISEHKTLVKKEIASISQQLQPPEFKPRHDIHNNNIKVSIVEKHACEKERQLVGLKGIAFQWVTSFNNSTWDSAIPDIISKHFFNWSQTQPTLNIKNPNKLNLFIEWKG</sequence>
<name>A0A9Q3PX45_9BASI</name>
<dbReference type="EMBL" id="AVOT02096323">
    <property type="protein sequence ID" value="MBW0575467.1"/>
    <property type="molecule type" value="Genomic_DNA"/>
</dbReference>
<organism evidence="1 2">
    <name type="scientific">Austropuccinia psidii MF-1</name>
    <dbReference type="NCBI Taxonomy" id="1389203"/>
    <lineage>
        <taxon>Eukaryota</taxon>
        <taxon>Fungi</taxon>
        <taxon>Dikarya</taxon>
        <taxon>Basidiomycota</taxon>
        <taxon>Pucciniomycotina</taxon>
        <taxon>Pucciniomycetes</taxon>
        <taxon>Pucciniales</taxon>
        <taxon>Sphaerophragmiaceae</taxon>
        <taxon>Austropuccinia</taxon>
    </lineage>
</organism>
<keyword evidence="2" id="KW-1185">Reference proteome</keyword>
<reference evidence="1" key="1">
    <citation type="submission" date="2021-03" db="EMBL/GenBank/DDBJ databases">
        <title>Draft genome sequence of rust myrtle Austropuccinia psidii MF-1, a brazilian biotype.</title>
        <authorList>
            <person name="Quecine M.C."/>
            <person name="Pachon D.M.R."/>
            <person name="Bonatelli M.L."/>
            <person name="Correr F.H."/>
            <person name="Franceschini L.M."/>
            <person name="Leite T.F."/>
            <person name="Margarido G.R.A."/>
            <person name="Almeida C.A."/>
            <person name="Ferrarezi J.A."/>
            <person name="Labate C.A."/>
        </authorList>
    </citation>
    <scope>NUCLEOTIDE SEQUENCE</scope>
    <source>
        <strain evidence="1">MF-1</strain>
    </source>
</reference>
<dbReference type="OrthoDB" id="2509616at2759"/>
<protein>
    <submittedName>
        <fullName evidence="1">Uncharacterized protein</fullName>
    </submittedName>
</protein>
<dbReference type="Proteomes" id="UP000765509">
    <property type="component" value="Unassembled WGS sequence"/>
</dbReference>
<dbReference type="AlphaFoldDB" id="A0A9Q3PX45"/>
<gene>
    <name evidence="1" type="ORF">O181_115182</name>
</gene>
<evidence type="ECO:0000313" key="2">
    <source>
        <dbReference type="Proteomes" id="UP000765509"/>
    </source>
</evidence>